<proteinExistence type="inferred from homology"/>
<dbReference type="OrthoDB" id="9810236at2"/>
<dbReference type="SMART" id="SM00490">
    <property type="entry name" value="HELICc"/>
    <property type="match status" value="1"/>
</dbReference>
<comment type="similarity">
    <text evidence="10">Belongs to the DEAD box helicase family.</text>
</comment>
<keyword evidence="7" id="KW-0347">Helicase</keyword>
<dbReference type="GO" id="GO:0004518">
    <property type="term" value="F:nuclease activity"/>
    <property type="evidence" value="ECO:0007669"/>
    <property type="project" value="UniProtKB-KW"/>
</dbReference>
<dbReference type="PANTHER" id="PTHR47959">
    <property type="entry name" value="ATP-DEPENDENT RNA HELICASE RHLE-RELATED"/>
    <property type="match status" value="1"/>
</dbReference>
<organism evidence="15 16">
    <name type="scientific">Candidatus Cryosericum septentrionale</name>
    <dbReference type="NCBI Taxonomy" id="2290913"/>
    <lineage>
        <taxon>Bacteria</taxon>
        <taxon>Pseudomonadati</taxon>
        <taxon>Caldisericota/Cryosericota group</taxon>
        <taxon>Candidatus Cryosericota</taxon>
        <taxon>Candidatus Cryosericia</taxon>
        <taxon>Candidatus Cryosericales</taxon>
        <taxon>Candidatus Cryosericaceae</taxon>
        <taxon>Candidatus Cryosericum</taxon>
    </lineage>
</organism>
<dbReference type="GO" id="GO:0003724">
    <property type="term" value="F:RNA helicase activity"/>
    <property type="evidence" value="ECO:0007669"/>
    <property type="project" value="TreeGrafter"/>
</dbReference>
<evidence type="ECO:0000256" key="2">
    <source>
        <dbReference type="ARBA" id="ARBA00009046"/>
    </source>
</evidence>
<feature type="compositionally biased region" description="Basic and acidic residues" evidence="11">
    <location>
        <begin position="260"/>
        <end position="272"/>
    </location>
</feature>
<dbReference type="SUPFAM" id="SSF52540">
    <property type="entry name" value="P-loop containing nucleoside triphosphate hydrolases"/>
    <property type="match status" value="1"/>
</dbReference>
<keyword evidence="6" id="KW-0378">Hydrolase</keyword>
<dbReference type="InterPro" id="IPR011545">
    <property type="entry name" value="DEAD/DEAH_box_helicase_dom"/>
</dbReference>
<dbReference type="InterPro" id="IPR027417">
    <property type="entry name" value="P-loop_NTPase"/>
</dbReference>
<evidence type="ECO:0000256" key="11">
    <source>
        <dbReference type="SAM" id="MobiDB-lite"/>
    </source>
</evidence>
<keyword evidence="4" id="KW-0479">Metal-binding</keyword>
<dbReference type="Proteomes" id="UP000266113">
    <property type="component" value="Unassembled WGS sequence"/>
</dbReference>
<keyword evidence="5" id="KW-0547">Nucleotide-binding</keyword>
<gene>
    <name evidence="15" type="primary">cas3</name>
    <name evidence="15" type="ORF">SMC1_01805</name>
</gene>
<dbReference type="RefSeq" id="WP_119085105.1">
    <property type="nucleotide sequence ID" value="NZ_QXIY01000005.1"/>
</dbReference>
<dbReference type="Gene3D" id="1.10.3210.30">
    <property type="match status" value="1"/>
</dbReference>
<dbReference type="PROSITE" id="PS51194">
    <property type="entry name" value="HELICASE_CTER"/>
    <property type="match status" value="1"/>
</dbReference>
<evidence type="ECO:0000313" key="15">
    <source>
        <dbReference type="EMBL" id="RIE17377.1"/>
    </source>
</evidence>
<feature type="domain" description="Helicase ATP-binding" evidence="12">
    <location>
        <begin position="24"/>
        <end position="193"/>
    </location>
</feature>
<keyword evidence="8" id="KW-0067">ATP-binding</keyword>
<dbReference type="PROSITE" id="PS51192">
    <property type="entry name" value="HELICASE_ATP_BIND_1"/>
    <property type="match status" value="1"/>
</dbReference>
<dbReference type="Pfam" id="PF00270">
    <property type="entry name" value="DEAD"/>
    <property type="match status" value="1"/>
</dbReference>
<accession>A0A398DZR0</accession>
<dbReference type="GO" id="GO:0051607">
    <property type="term" value="P:defense response to virus"/>
    <property type="evidence" value="ECO:0007669"/>
    <property type="project" value="UniProtKB-KW"/>
</dbReference>
<reference evidence="15 16" key="1">
    <citation type="submission" date="2018-09" db="EMBL/GenBank/DDBJ databases">
        <title>Discovery and Ecogenomic Context for Candidatus Cryosericales, a Global Caldiserica Order Active in Thawing Permafrost.</title>
        <authorList>
            <person name="Martinez M.A."/>
            <person name="Woodcroft B.J."/>
            <person name="Ignacio Espinoza J.C."/>
            <person name="Zayed A."/>
            <person name="Singleton C.M."/>
            <person name="Boyd J."/>
            <person name="Li Y.-F."/>
            <person name="Purvine S."/>
            <person name="Maughan H."/>
            <person name="Hodgkins S.B."/>
            <person name="Anderson D."/>
            <person name="Sederholm M."/>
            <person name="Temperton B."/>
            <person name="Saleska S.R."/>
            <person name="Tyson G.W."/>
            <person name="Rich V.I."/>
        </authorList>
    </citation>
    <scope>NUCLEOTIDE SEQUENCE [LARGE SCALE GENOMIC DNA]</scope>
    <source>
        <strain evidence="15 16">SMC1</strain>
    </source>
</reference>
<dbReference type="NCBIfam" id="TIGR01587">
    <property type="entry name" value="cas3_core"/>
    <property type="match status" value="1"/>
</dbReference>
<feature type="domain" description="HD Cas3-type" evidence="14">
    <location>
        <begin position="593"/>
        <end position="800"/>
    </location>
</feature>
<evidence type="ECO:0000256" key="10">
    <source>
        <dbReference type="ARBA" id="ARBA00038437"/>
    </source>
</evidence>
<dbReference type="InterPro" id="IPR006474">
    <property type="entry name" value="Helicase_Cas3_CRISPR-ass_core"/>
</dbReference>
<evidence type="ECO:0000256" key="4">
    <source>
        <dbReference type="ARBA" id="ARBA00022723"/>
    </source>
</evidence>
<evidence type="ECO:0000256" key="5">
    <source>
        <dbReference type="ARBA" id="ARBA00022741"/>
    </source>
</evidence>
<dbReference type="InterPro" id="IPR014001">
    <property type="entry name" value="Helicase_ATP-bd"/>
</dbReference>
<dbReference type="AlphaFoldDB" id="A0A398DZR0"/>
<dbReference type="InterPro" id="IPR054712">
    <property type="entry name" value="Cas3-like_dom"/>
</dbReference>
<dbReference type="GO" id="GO:0005524">
    <property type="term" value="F:ATP binding"/>
    <property type="evidence" value="ECO:0007669"/>
    <property type="project" value="UniProtKB-KW"/>
</dbReference>
<evidence type="ECO:0000256" key="7">
    <source>
        <dbReference type="ARBA" id="ARBA00022806"/>
    </source>
</evidence>
<feature type="region of interest" description="Disordered" evidence="11">
    <location>
        <begin position="253"/>
        <end position="273"/>
    </location>
</feature>
<evidence type="ECO:0000313" key="16">
    <source>
        <dbReference type="Proteomes" id="UP000266113"/>
    </source>
</evidence>
<evidence type="ECO:0000259" key="14">
    <source>
        <dbReference type="PROSITE" id="PS51643"/>
    </source>
</evidence>
<evidence type="ECO:0000256" key="9">
    <source>
        <dbReference type="ARBA" id="ARBA00023118"/>
    </source>
</evidence>
<dbReference type="InterPro" id="IPR038257">
    <property type="entry name" value="CRISPR-assoc_Cas3_HD_sf"/>
</dbReference>
<keyword evidence="16" id="KW-1185">Reference proteome</keyword>
<keyword evidence="9" id="KW-0051">Antiviral defense</keyword>
<name>A0A398DZR0_9BACT</name>
<protein>
    <submittedName>
        <fullName evidence="15">CRISPR-associated helicase Cas3</fullName>
    </submittedName>
</protein>
<dbReference type="GO" id="GO:0046872">
    <property type="term" value="F:metal ion binding"/>
    <property type="evidence" value="ECO:0007669"/>
    <property type="project" value="UniProtKB-KW"/>
</dbReference>
<dbReference type="GO" id="GO:0003676">
    <property type="term" value="F:nucleic acid binding"/>
    <property type="evidence" value="ECO:0007669"/>
    <property type="project" value="InterPro"/>
</dbReference>
<evidence type="ECO:0000256" key="3">
    <source>
        <dbReference type="ARBA" id="ARBA00022722"/>
    </source>
</evidence>
<dbReference type="PROSITE" id="PS51643">
    <property type="entry name" value="HD_CAS3"/>
    <property type="match status" value="1"/>
</dbReference>
<feature type="domain" description="Helicase C-terminal" evidence="13">
    <location>
        <begin position="277"/>
        <end position="439"/>
    </location>
</feature>
<comment type="caution">
    <text evidence="15">The sequence shown here is derived from an EMBL/GenBank/DDBJ whole genome shotgun (WGS) entry which is preliminary data.</text>
</comment>
<comment type="similarity">
    <text evidence="1">In the N-terminal section; belongs to the CRISPR-associated nuclease Cas3-HD family.</text>
</comment>
<comment type="similarity">
    <text evidence="2">In the central section; belongs to the CRISPR-associated helicase Cas3 family.</text>
</comment>
<evidence type="ECO:0000256" key="6">
    <source>
        <dbReference type="ARBA" id="ARBA00022801"/>
    </source>
</evidence>
<evidence type="ECO:0000259" key="12">
    <source>
        <dbReference type="PROSITE" id="PS51192"/>
    </source>
</evidence>
<dbReference type="GO" id="GO:0016787">
    <property type="term" value="F:hydrolase activity"/>
    <property type="evidence" value="ECO:0007669"/>
    <property type="project" value="UniProtKB-KW"/>
</dbReference>
<dbReference type="InterPro" id="IPR006483">
    <property type="entry name" value="CRISPR-assoc_Cas3_HD"/>
</dbReference>
<dbReference type="InterPro" id="IPR050079">
    <property type="entry name" value="DEAD_box_RNA_helicase"/>
</dbReference>
<evidence type="ECO:0000256" key="8">
    <source>
        <dbReference type="ARBA" id="ARBA00022840"/>
    </source>
</evidence>
<dbReference type="InterPro" id="IPR001650">
    <property type="entry name" value="Helicase_C-like"/>
</dbReference>
<dbReference type="PANTHER" id="PTHR47959:SF16">
    <property type="entry name" value="CRISPR-ASSOCIATED NUCLEASE_HELICASE CAS3-RELATED"/>
    <property type="match status" value="1"/>
</dbReference>
<evidence type="ECO:0000256" key="1">
    <source>
        <dbReference type="ARBA" id="ARBA00006847"/>
    </source>
</evidence>
<dbReference type="Gene3D" id="3.40.50.300">
    <property type="entry name" value="P-loop containing nucleotide triphosphate hydrolases"/>
    <property type="match status" value="2"/>
</dbReference>
<sequence length="816" mass="89694">MAVQDFGQFFERTTGYPPYPYQNALSTTHDFPALLAVPTGAGKTAAVIVAWLWKRLQEQASTPRRLVYCLPTRVLVEQTVDCALRWVAKAGMDVPVSVLMGGTADDPINHRWDVHPEESAIVIGTQDQLISRALNRGYAMSRFRWPLEFGLLNNDCLWVFDEIQLMGSSLLSSTQLQAFRASMGTWLPVHSLWMSATSDLSWLATVDYRSTPEYERLATGDGVLRLTPADLSTRALAKRYRASKQLVASGVRVEATSRGPDARQKSAPHDKPSYANQLARHIVKHHKNGRTIVICNTVGRAVSVYRELSRLASGVDVQLLHSRFRPAERQPLQKRVLAPVDRHAVPGSILVTTQVVEAGVDITCQLMYTELAPMASLIQRFGRFNRAGELATCDESHCIYWVDVPDTAAAPYEKEQLSTARAWLGSHADASPAALESVPLDAPHGDVVRRRDLLGLFDTTPDLEGNDIDVSRYIRADQERNIYVFWRHVPAEVPRQLEQPEPDHSELCPAPLGDEARDFLRTHAWYLLDPLTGAWNRETDERRVYPGMEILLASDQGGYDPGTGWDPSSTVEVDIMALNAQQPDSQNSNASSASSTWLSLGEHTGDVEAEEAAILAALGVAVPVDISHSVMRAARLHDWGKAYPAFQNLIATDAAHSGTIWAKAPPDRWTRSRGPVMRHELASGLAALERGEPFLVAYLAAAHHGKIRGSIRSLPSEHVEKGSARRIRGVVDGTLLPGVTLGGEMLSPQSLSLAPAGLGLEGDGTRSWTDQWCGLRDDPAMGPFRLAYLEALMKAADERASATEQVASPQRGDHDD</sequence>
<evidence type="ECO:0000259" key="13">
    <source>
        <dbReference type="PROSITE" id="PS51194"/>
    </source>
</evidence>
<dbReference type="GO" id="GO:0005829">
    <property type="term" value="C:cytosol"/>
    <property type="evidence" value="ECO:0007669"/>
    <property type="project" value="TreeGrafter"/>
</dbReference>
<dbReference type="EMBL" id="QXIY01000005">
    <property type="protein sequence ID" value="RIE17377.1"/>
    <property type="molecule type" value="Genomic_DNA"/>
</dbReference>
<keyword evidence="3" id="KW-0540">Nuclease</keyword>
<dbReference type="Pfam" id="PF22590">
    <property type="entry name" value="Cas3-like_C_2"/>
    <property type="match status" value="1"/>
</dbReference>